<feature type="transmembrane region" description="Helical" evidence="1">
    <location>
        <begin position="318"/>
        <end position="338"/>
    </location>
</feature>
<accession>A0A2G5U9D0</accession>
<dbReference type="Proteomes" id="UP000230233">
    <property type="component" value="Chromosome IV"/>
</dbReference>
<feature type="transmembrane region" description="Helical" evidence="1">
    <location>
        <begin position="197"/>
        <end position="219"/>
    </location>
</feature>
<reference evidence="3" key="1">
    <citation type="submission" date="2017-10" db="EMBL/GenBank/DDBJ databases">
        <title>Rapid genome shrinkage in a self-fertile nematode reveals novel sperm competition proteins.</title>
        <authorList>
            <person name="Yin D."/>
            <person name="Schwarz E.M."/>
            <person name="Thomas C.G."/>
            <person name="Felde R.L."/>
            <person name="Korf I.F."/>
            <person name="Cutter A.D."/>
            <person name="Schartner C.M."/>
            <person name="Ralston E.J."/>
            <person name="Meyer B.J."/>
            <person name="Haag E.S."/>
        </authorList>
    </citation>
    <scope>NUCLEOTIDE SEQUENCE [LARGE SCALE GENOMIC DNA]</scope>
    <source>
        <strain evidence="3">JU1422</strain>
    </source>
</reference>
<comment type="caution">
    <text evidence="2">The sequence shown here is derived from an EMBL/GenBank/DDBJ whole genome shotgun (WGS) entry which is preliminary data.</text>
</comment>
<feature type="transmembrane region" description="Helical" evidence="1">
    <location>
        <begin position="117"/>
        <end position="140"/>
    </location>
</feature>
<keyword evidence="1" id="KW-0812">Transmembrane</keyword>
<dbReference type="Gene3D" id="1.20.1070.10">
    <property type="entry name" value="Rhodopsin 7-helix transmembrane proteins"/>
    <property type="match status" value="1"/>
</dbReference>
<dbReference type="AlphaFoldDB" id="A0A2G5U9D0"/>
<sequence length="396" mass="44967">MIHIWKLMENDWESSLNYYIRNGFKPHPYYYNCSRIEDSYAIGEKRPFAGMYFMTVGVLILVARFHVIYHGSLENTIFAILTIFENSTLNSDFQSVYLPCLFVISRSDLMKSSCYKIMLYLGLMDTCCLTVNSLVTGYLGFIGATFCSFPRIIFLAGSIGCGCWMGSCATCILLAFNRCSDINHNLPFRKMFVGRNVYFTLLIPICYTSYAIFFTKPILFDSVYMSWFFNPFLGLDSDLYVNVPYTVNNCLVSLCTASLYGYLSLLIHWKNRHAQSDALSKTQKQVFVQSVLICICKSTAATIYVYMQFFHSPPPVILLGQIAWQCAHASVCVVYITWNRTIRRKVALLILPARLRNRVGVMSTTFISTGPILNQVATEIVKANNANCKTNSGSVF</sequence>
<feature type="transmembrane region" description="Helical" evidence="1">
    <location>
        <begin position="286"/>
        <end position="306"/>
    </location>
</feature>
<keyword evidence="1" id="KW-1133">Transmembrane helix</keyword>
<dbReference type="PANTHER" id="PTHR23021">
    <property type="entry name" value="SERPENTINE RECEPTOR, CLASS T"/>
    <property type="match status" value="1"/>
</dbReference>
<dbReference type="SUPFAM" id="SSF81321">
    <property type="entry name" value="Family A G protein-coupled receptor-like"/>
    <property type="match status" value="1"/>
</dbReference>
<dbReference type="InterPro" id="IPR019425">
    <property type="entry name" value="7TM_GPCR_serpentine_rcpt_Srt"/>
</dbReference>
<gene>
    <name evidence="2" type="primary">Cni-srt-59</name>
    <name evidence="2" type="synonym">Cnig_chr_IV.g15246</name>
    <name evidence="2" type="ORF">B9Z55_015246</name>
</gene>
<feature type="transmembrane region" description="Helical" evidence="1">
    <location>
        <begin position="239"/>
        <end position="265"/>
    </location>
</feature>
<organism evidence="2 3">
    <name type="scientific">Caenorhabditis nigoni</name>
    <dbReference type="NCBI Taxonomy" id="1611254"/>
    <lineage>
        <taxon>Eukaryota</taxon>
        <taxon>Metazoa</taxon>
        <taxon>Ecdysozoa</taxon>
        <taxon>Nematoda</taxon>
        <taxon>Chromadorea</taxon>
        <taxon>Rhabditida</taxon>
        <taxon>Rhabditina</taxon>
        <taxon>Rhabditomorpha</taxon>
        <taxon>Rhabditoidea</taxon>
        <taxon>Rhabditidae</taxon>
        <taxon>Peloderinae</taxon>
        <taxon>Caenorhabditis</taxon>
    </lineage>
</organism>
<evidence type="ECO:0000313" key="2">
    <source>
        <dbReference type="EMBL" id="PIC36142.1"/>
    </source>
</evidence>
<keyword evidence="1" id="KW-0472">Membrane</keyword>
<proteinExistence type="predicted"/>
<dbReference type="Pfam" id="PF10321">
    <property type="entry name" value="7TM_GPCR_Srt"/>
    <property type="match status" value="2"/>
</dbReference>
<name>A0A2G5U9D0_9PELO</name>
<evidence type="ECO:0000313" key="3">
    <source>
        <dbReference type="Proteomes" id="UP000230233"/>
    </source>
</evidence>
<dbReference type="PANTHER" id="PTHR23021:SF37">
    <property type="entry name" value="SERPENTINE RECEPTOR, CLASS T"/>
    <property type="match status" value="1"/>
</dbReference>
<dbReference type="OrthoDB" id="5875846at2759"/>
<protein>
    <submittedName>
        <fullName evidence="2">Uncharacterized protein</fullName>
    </submittedName>
</protein>
<feature type="transmembrane region" description="Helical" evidence="1">
    <location>
        <begin position="152"/>
        <end position="176"/>
    </location>
</feature>
<keyword evidence="3" id="KW-1185">Reference proteome</keyword>
<feature type="transmembrane region" description="Helical" evidence="1">
    <location>
        <begin position="49"/>
        <end position="69"/>
    </location>
</feature>
<dbReference type="STRING" id="1611254.A0A2G5U9D0"/>
<dbReference type="EMBL" id="PDUG01000004">
    <property type="protein sequence ID" value="PIC36142.1"/>
    <property type="molecule type" value="Genomic_DNA"/>
</dbReference>
<evidence type="ECO:0000256" key="1">
    <source>
        <dbReference type="SAM" id="Phobius"/>
    </source>
</evidence>